<dbReference type="InterPro" id="IPR014001">
    <property type="entry name" value="Helicase_ATP-bd"/>
</dbReference>
<keyword evidence="2" id="KW-0067">ATP-binding</keyword>
<dbReference type="Pfam" id="PF00271">
    <property type="entry name" value="Helicase_C"/>
    <property type="match status" value="1"/>
</dbReference>
<reference evidence="5 6" key="1">
    <citation type="submission" date="2018-10" db="EMBL/GenBank/DDBJ databases">
        <title>Complete genome sequence of Malassezia restricta CBS 7877.</title>
        <authorList>
            <person name="Morand S.C."/>
            <person name="Bertignac M."/>
            <person name="Iltis A."/>
            <person name="Kolder I."/>
            <person name="Pirovano W."/>
            <person name="Jourdain R."/>
            <person name="Clavaud C."/>
        </authorList>
    </citation>
    <scope>NUCLEOTIDE SEQUENCE [LARGE SCALE GENOMIC DNA]</scope>
    <source>
        <strain evidence="5 6">CBS 7877</strain>
    </source>
</reference>
<sequence length="984" mass="111967">MTKRPLETSDLAKIKALCPQLVHFGYVQSLRLQEAQSSKRRRREDAYQPQRPMDDYILTFEFLDRDNSSDKATSRRYVASSKPRQEAAQELISRRTNTFARAMQGWVDQHCQNDPVECLHSKSQSFMPTPPKKNIPPTCTRSSIKSILETISHVSWWRDQIVPGGRRTFPAKLAQFAQTEPPLDQEMMDALQDTHGIQQLYSHQAAALTHIQRGKHVVVSTSTSSGKSLVYQVPIAHALAQDPNATALCIFPTKALTQDQLSSLSRLLRHHNGIKDAEAYTYDGDTPADERGSIRTRARVLFTNPDMLHQAILPHEEKWRRFLKGLRVVVLDELHVYTGIFGTHTSLILRRLRRLCAALGNELLQFVSCSATISEPKEHLKQLLGMDVGEIEEVGNDGAPCGPKEWVLWNPPLIDPHDPSHGRMSAYNEVSQLFRHLLSNGVRTIVFAKVRRTCEIITRKVRDDFLHDGRPDLAHRVHAYRSGYAPSDRRQLEYDMAHGHVMGLIATSALELGVDIGVLDAVILFGVPYSSASMRQQAGRAGRRQKESLVILLGEPFPVDQYYMRNPELVFQPPMTKLWIEPSNELILEAHIRCAAFEMPFSPSDSRFFGEAGWTIAQRVCFSDKAGYYQVQDTESPALSIPIRGARQDTYQYIDVMIGQLLEEVEIERVYFEAYEGAVFIHQGITYICQSVHHDMRVVYLARTQVQYYTRPRDLTDIDPCEVWRMRTLKHNDMYAYYGRVDVIFRVWGYFKVDWRANILDTVDIDAEPFVRPTHGVWIDVPWHIVEKLTEHDILAPAAIHAAEHAILNLTSLFVASSADDVRTECKISLRELSGHKTQRLRPSRLIFYDKPGQNAGVCAQVFEHLSSLLQMALHEMESCECTDGCPECIEAPTCRHGNLVSSKRGALAVLRSLLHRPLFDNEDTLPTRQSDLEALSHTLCEPEPVPRRKGTQIEHIIEEPRGEHDKRPNCMDHVGSSLFFEDV</sequence>
<dbReference type="GO" id="GO:0005524">
    <property type="term" value="F:ATP binding"/>
    <property type="evidence" value="ECO:0007669"/>
    <property type="project" value="UniProtKB-KW"/>
</dbReference>
<dbReference type="PROSITE" id="PS51192">
    <property type="entry name" value="HELICASE_ATP_BIND_1"/>
    <property type="match status" value="1"/>
</dbReference>
<dbReference type="SMART" id="SM00490">
    <property type="entry name" value="HELICc"/>
    <property type="match status" value="1"/>
</dbReference>
<dbReference type="SMART" id="SM00487">
    <property type="entry name" value="DEXDc"/>
    <property type="match status" value="1"/>
</dbReference>
<dbReference type="InterPro" id="IPR011545">
    <property type="entry name" value="DEAD/DEAH_box_helicase_dom"/>
</dbReference>
<evidence type="ECO:0000313" key="6">
    <source>
        <dbReference type="Proteomes" id="UP000269793"/>
    </source>
</evidence>
<dbReference type="GO" id="GO:0036297">
    <property type="term" value="P:interstrand cross-link repair"/>
    <property type="evidence" value="ECO:0007669"/>
    <property type="project" value="TreeGrafter"/>
</dbReference>
<dbReference type="InterPro" id="IPR027417">
    <property type="entry name" value="P-loop_NTPase"/>
</dbReference>
<dbReference type="PROSITE" id="PS51194">
    <property type="entry name" value="HELICASE_CTER"/>
    <property type="match status" value="1"/>
</dbReference>
<dbReference type="CDD" id="cd17923">
    <property type="entry name" value="DEXHc_Hrq1-like"/>
    <property type="match status" value="1"/>
</dbReference>
<dbReference type="GO" id="GO:0006289">
    <property type="term" value="P:nucleotide-excision repair"/>
    <property type="evidence" value="ECO:0007669"/>
    <property type="project" value="TreeGrafter"/>
</dbReference>
<dbReference type="GO" id="GO:0043138">
    <property type="term" value="F:3'-5' DNA helicase activity"/>
    <property type="evidence" value="ECO:0007669"/>
    <property type="project" value="TreeGrafter"/>
</dbReference>
<dbReference type="GO" id="GO:0003676">
    <property type="term" value="F:nucleic acid binding"/>
    <property type="evidence" value="ECO:0007669"/>
    <property type="project" value="InterPro"/>
</dbReference>
<gene>
    <name evidence="5" type="primary">hrq1</name>
    <name evidence="5" type="ORF">DNF11_2015</name>
</gene>
<dbReference type="CDD" id="cd18797">
    <property type="entry name" value="SF2_C_Hrq"/>
    <property type="match status" value="1"/>
</dbReference>
<evidence type="ECO:0000256" key="1">
    <source>
        <dbReference type="ARBA" id="ARBA00022741"/>
    </source>
</evidence>
<organism evidence="5 6">
    <name type="scientific">Malassezia restricta (strain ATCC 96810 / NBRC 103918 / CBS 7877)</name>
    <name type="common">Seborrheic dermatitis infection agent</name>
    <dbReference type="NCBI Taxonomy" id="425264"/>
    <lineage>
        <taxon>Eukaryota</taxon>
        <taxon>Fungi</taxon>
        <taxon>Dikarya</taxon>
        <taxon>Basidiomycota</taxon>
        <taxon>Ustilaginomycotina</taxon>
        <taxon>Malasseziomycetes</taxon>
        <taxon>Malasseziales</taxon>
        <taxon>Malasseziaceae</taxon>
        <taxon>Malassezia</taxon>
    </lineage>
</organism>
<dbReference type="Pfam" id="PF09369">
    <property type="entry name" value="MZB"/>
    <property type="match status" value="1"/>
</dbReference>
<evidence type="ECO:0000259" key="3">
    <source>
        <dbReference type="PROSITE" id="PS51192"/>
    </source>
</evidence>
<dbReference type="InterPro" id="IPR001650">
    <property type="entry name" value="Helicase_C-like"/>
</dbReference>
<dbReference type="GO" id="GO:0016787">
    <property type="term" value="F:hydrolase activity"/>
    <property type="evidence" value="ECO:0007669"/>
    <property type="project" value="UniProtKB-KW"/>
</dbReference>
<dbReference type="EMBL" id="CP033150">
    <property type="protein sequence ID" value="AYO42965.1"/>
    <property type="molecule type" value="Genomic_DNA"/>
</dbReference>
<evidence type="ECO:0000256" key="2">
    <source>
        <dbReference type="ARBA" id="ARBA00022840"/>
    </source>
</evidence>
<dbReference type="InterPro" id="IPR055227">
    <property type="entry name" value="HRQ1_WHD"/>
</dbReference>
<protein>
    <submittedName>
        <fullName evidence="5">ATP-dependent helicase hrq1</fullName>
        <ecNumber evidence="5">3.6.4.-</ecNumber>
    </submittedName>
</protein>
<accession>A0A3G2S4L4</accession>
<dbReference type="GO" id="GO:0005634">
    <property type="term" value="C:nucleus"/>
    <property type="evidence" value="ECO:0007669"/>
    <property type="project" value="TreeGrafter"/>
</dbReference>
<keyword evidence="5" id="KW-0378">Hydrolase</keyword>
<dbReference type="Pfam" id="PF22982">
    <property type="entry name" value="WHD_HRQ1"/>
    <property type="match status" value="1"/>
</dbReference>
<feature type="domain" description="Helicase C-terminal" evidence="4">
    <location>
        <begin position="429"/>
        <end position="587"/>
    </location>
</feature>
<dbReference type="PANTHER" id="PTHR47957">
    <property type="entry name" value="ATP-DEPENDENT HELICASE HRQ1"/>
    <property type="match status" value="1"/>
</dbReference>
<keyword evidence="1" id="KW-0547">Nucleotide-binding</keyword>
<proteinExistence type="predicted"/>
<dbReference type="Pfam" id="PF00270">
    <property type="entry name" value="DEAD"/>
    <property type="match status" value="1"/>
</dbReference>
<dbReference type="EC" id="3.6.4.-" evidence="5"/>
<keyword evidence="5" id="KW-0347">Helicase</keyword>
<dbReference type="Proteomes" id="UP000269793">
    <property type="component" value="Chromosome III"/>
</dbReference>
<feature type="domain" description="Helicase ATP-binding" evidence="3">
    <location>
        <begin position="208"/>
        <end position="391"/>
    </location>
</feature>
<dbReference type="InterPro" id="IPR018973">
    <property type="entry name" value="MZB"/>
</dbReference>
<dbReference type="Gene3D" id="3.40.50.300">
    <property type="entry name" value="P-loop containing nucleotide triphosphate hydrolases"/>
    <property type="match status" value="2"/>
</dbReference>
<evidence type="ECO:0000313" key="5">
    <source>
        <dbReference type="EMBL" id="AYO42965.1"/>
    </source>
</evidence>
<dbReference type="PANTHER" id="PTHR47957:SF3">
    <property type="entry name" value="ATP-DEPENDENT HELICASE HRQ1"/>
    <property type="match status" value="1"/>
</dbReference>
<name>A0A3G2S4L4_MALR7</name>
<dbReference type="SUPFAM" id="SSF52540">
    <property type="entry name" value="P-loop containing nucleoside triphosphate hydrolases"/>
    <property type="match status" value="1"/>
</dbReference>
<dbReference type="VEuPathDB" id="FungiDB:DNF11_2015"/>
<evidence type="ECO:0000259" key="4">
    <source>
        <dbReference type="PROSITE" id="PS51194"/>
    </source>
</evidence>
<dbReference type="OrthoDB" id="18781at2759"/>
<dbReference type="AlphaFoldDB" id="A0A3G2S4L4"/>
<keyword evidence="6" id="KW-1185">Reference proteome</keyword>